<name>G9Y9T1_HAFAL</name>
<comment type="caution">
    <text evidence="1">The sequence shown here is derived from an EMBL/GenBank/DDBJ whole genome shotgun (WGS) entry which is preliminary data.</text>
</comment>
<dbReference type="HOGENOM" id="CLU_3200474_0_0_6"/>
<proteinExistence type="predicted"/>
<dbReference type="Proteomes" id="UP000005959">
    <property type="component" value="Unassembled WGS sequence"/>
</dbReference>
<sequence>MHTNNKLKHPVYFLLFSFFHTIERLFLHREPRSQHAEHALTIHII</sequence>
<dbReference type="EMBL" id="AGCI01000076">
    <property type="protein sequence ID" value="EHM40512.1"/>
    <property type="molecule type" value="Genomic_DNA"/>
</dbReference>
<accession>G9Y9T1</accession>
<organism evidence="1 2">
    <name type="scientific">Hafnia alvei ATCC 51873</name>
    <dbReference type="NCBI Taxonomy" id="1002364"/>
    <lineage>
        <taxon>Bacteria</taxon>
        <taxon>Pseudomonadati</taxon>
        <taxon>Pseudomonadota</taxon>
        <taxon>Gammaproteobacteria</taxon>
        <taxon>Enterobacterales</taxon>
        <taxon>Hafniaceae</taxon>
        <taxon>Hafnia</taxon>
    </lineage>
</organism>
<protein>
    <submittedName>
        <fullName evidence="1">Uncharacterized protein</fullName>
    </submittedName>
</protein>
<evidence type="ECO:0000313" key="1">
    <source>
        <dbReference type="EMBL" id="EHM40512.1"/>
    </source>
</evidence>
<reference evidence="1 2" key="1">
    <citation type="submission" date="2011-08" db="EMBL/GenBank/DDBJ databases">
        <authorList>
            <person name="Weinstock G."/>
            <person name="Sodergren E."/>
            <person name="Clifton S."/>
            <person name="Fulton L."/>
            <person name="Fulton B."/>
            <person name="Courtney L."/>
            <person name="Fronick C."/>
            <person name="Harrison M."/>
            <person name="Strong C."/>
            <person name="Farmer C."/>
            <person name="Delahaunty K."/>
            <person name="Markovic C."/>
            <person name="Hall O."/>
            <person name="Minx P."/>
            <person name="Tomlinson C."/>
            <person name="Mitreva M."/>
            <person name="Hou S."/>
            <person name="Chen J."/>
            <person name="Wollam A."/>
            <person name="Pepin K.H."/>
            <person name="Johnson M."/>
            <person name="Bhonagiri V."/>
            <person name="Zhang X."/>
            <person name="Suruliraj S."/>
            <person name="Warren W."/>
            <person name="Chinwalla A."/>
            <person name="Mardis E.R."/>
            <person name="Wilson R.K."/>
        </authorList>
    </citation>
    <scope>NUCLEOTIDE SEQUENCE [LARGE SCALE GENOMIC DNA]</scope>
    <source>
        <strain evidence="1 2">ATCC 51873</strain>
    </source>
</reference>
<evidence type="ECO:0000313" key="2">
    <source>
        <dbReference type="Proteomes" id="UP000005959"/>
    </source>
</evidence>
<gene>
    <name evidence="1" type="ORF">HMPREF0454_03350</name>
</gene>
<dbReference type="AlphaFoldDB" id="G9Y9T1"/>